<dbReference type="EMBL" id="VOBQ01000020">
    <property type="protein sequence ID" value="TWO68292.1"/>
    <property type="molecule type" value="Genomic_DNA"/>
</dbReference>
<dbReference type="SMART" id="SM00318">
    <property type="entry name" value="SNc"/>
    <property type="match status" value="1"/>
</dbReference>
<proteinExistence type="predicted"/>
<evidence type="ECO:0000259" key="6">
    <source>
        <dbReference type="PROSITE" id="PS50830"/>
    </source>
</evidence>
<evidence type="ECO:0000313" key="8">
    <source>
        <dbReference type="Proteomes" id="UP000318199"/>
    </source>
</evidence>
<name>A0A562ZI81_9BURK</name>
<dbReference type="PANTHER" id="PTHR12302:SF3">
    <property type="entry name" value="SERINE_THREONINE-PROTEIN KINASE 31"/>
    <property type="match status" value="1"/>
</dbReference>
<keyword evidence="5" id="KW-0732">Signal</keyword>
<keyword evidence="8" id="KW-1185">Reference proteome</keyword>
<dbReference type="PROSITE" id="PS50830">
    <property type="entry name" value="TNASE_3"/>
    <property type="match status" value="1"/>
</dbReference>
<feature type="domain" description="TNase-like" evidence="6">
    <location>
        <begin position="23"/>
        <end position="145"/>
    </location>
</feature>
<protein>
    <submittedName>
        <fullName evidence="7">Thermonuclease family protein</fullName>
    </submittedName>
</protein>
<dbReference type="RefSeq" id="WP_145895596.1">
    <property type="nucleotide sequence ID" value="NZ_VOBQ01000020.1"/>
</dbReference>
<evidence type="ECO:0000256" key="2">
    <source>
        <dbReference type="ARBA" id="ARBA00022759"/>
    </source>
</evidence>
<evidence type="ECO:0000256" key="5">
    <source>
        <dbReference type="SAM" id="SignalP"/>
    </source>
</evidence>
<gene>
    <name evidence="7" type="ORF">FN976_23770</name>
</gene>
<dbReference type="SUPFAM" id="SSF50199">
    <property type="entry name" value="Staphylococcal nuclease"/>
    <property type="match status" value="1"/>
</dbReference>
<evidence type="ECO:0000256" key="3">
    <source>
        <dbReference type="ARBA" id="ARBA00022801"/>
    </source>
</evidence>
<dbReference type="Gene3D" id="2.40.50.90">
    <property type="match status" value="1"/>
</dbReference>
<evidence type="ECO:0000256" key="1">
    <source>
        <dbReference type="ARBA" id="ARBA00022722"/>
    </source>
</evidence>
<comment type="caution">
    <text evidence="7">The sequence shown here is derived from an EMBL/GenBank/DDBJ whole genome shotgun (WGS) entry which is preliminary data.</text>
</comment>
<organism evidence="7 8">
    <name type="scientific">Caenimonas sedimenti</name>
    <dbReference type="NCBI Taxonomy" id="2596921"/>
    <lineage>
        <taxon>Bacteria</taxon>
        <taxon>Pseudomonadati</taxon>
        <taxon>Pseudomonadota</taxon>
        <taxon>Betaproteobacteria</taxon>
        <taxon>Burkholderiales</taxon>
        <taxon>Comamonadaceae</taxon>
        <taxon>Caenimonas</taxon>
    </lineage>
</organism>
<dbReference type="InterPro" id="IPR016071">
    <property type="entry name" value="Staphylococal_nuclease_OB-fold"/>
</dbReference>
<dbReference type="GO" id="GO:0016787">
    <property type="term" value="F:hydrolase activity"/>
    <property type="evidence" value="ECO:0007669"/>
    <property type="project" value="UniProtKB-KW"/>
</dbReference>
<evidence type="ECO:0000313" key="7">
    <source>
        <dbReference type="EMBL" id="TWO68292.1"/>
    </source>
</evidence>
<dbReference type="GO" id="GO:0004519">
    <property type="term" value="F:endonuclease activity"/>
    <property type="evidence" value="ECO:0007669"/>
    <property type="project" value="UniProtKB-KW"/>
</dbReference>
<dbReference type="InterPro" id="IPR035437">
    <property type="entry name" value="SNase_OB-fold_sf"/>
</dbReference>
<dbReference type="Pfam" id="PF00565">
    <property type="entry name" value="SNase"/>
    <property type="match status" value="1"/>
</dbReference>
<accession>A0A562ZI81</accession>
<feature type="signal peptide" evidence="5">
    <location>
        <begin position="1"/>
        <end position="22"/>
    </location>
</feature>
<feature type="chain" id="PRO_5022176601" evidence="5">
    <location>
        <begin position="23"/>
        <end position="164"/>
    </location>
</feature>
<sequence>MVAIAWRLVLAAALLGGAGAHAGQFQGVVSHVTDGDSLWVRPADGAEPVEIRLLHLDAPEGCQAFGAQARAALARRVLHQKAIVRTRGQDDYGRTLARIQFQGEDLGAWLVRGGYAWSTGNRKSPGPYAAFEAQARDARQGLWAEPGAQRPRDFRRTHGRCQRG</sequence>
<dbReference type="AlphaFoldDB" id="A0A562ZI81"/>
<dbReference type="PANTHER" id="PTHR12302">
    <property type="entry name" value="EBNA2 BINDING PROTEIN P100"/>
    <property type="match status" value="1"/>
</dbReference>
<keyword evidence="1" id="KW-0540">Nuclease</keyword>
<keyword evidence="3" id="KW-0378">Hydrolase</keyword>
<dbReference type="Proteomes" id="UP000318199">
    <property type="component" value="Unassembled WGS sequence"/>
</dbReference>
<keyword evidence="2" id="KW-0255">Endonuclease</keyword>
<dbReference type="OrthoDB" id="9805504at2"/>
<feature type="region of interest" description="Disordered" evidence="4">
    <location>
        <begin position="144"/>
        <end position="164"/>
    </location>
</feature>
<reference evidence="7 8" key="1">
    <citation type="submission" date="2019-07" db="EMBL/GenBank/DDBJ databases">
        <title>Caenimonas sedimenti sp. nov., isolated from activated sludge.</title>
        <authorList>
            <person name="Xu J."/>
        </authorList>
    </citation>
    <scope>NUCLEOTIDE SEQUENCE [LARGE SCALE GENOMIC DNA]</scope>
    <source>
        <strain evidence="7 8">HX-9-20</strain>
    </source>
</reference>
<evidence type="ECO:0000256" key="4">
    <source>
        <dbReference type="SAM" id="MobiDB-lite"/>
    </source>
</evidence>